<dbReference type="Proteomes" id="UP000185753">
    <property type="component" value="Unassembled WGS sequence"/>
</dbReference>
<sequence length="71" mass="8214">MNCITPTFLHKVAANFGIFTAIFTLLIKLIQSGHSKHQIRIKLSIFMQKLFVTFSSIELMKNNSPELWDME</sequence>
<keyword evidence="1" id="KW-0812">Transmembrane</keyword>
<protein>
    <submittedName>
        <fullName evidence="2">Uncharacterized protein</fullName>
    </submittedName>
</protein>
<dbReference type="EMBL" id="LZDS01000029">
    <property type="protein sequence ID" value="OBX27522.1"/>
    <property type="molecule type" value="Genomic_DNA"/>
</dbReference>
<evidence type="ECO:0000313" key="3">
    <source>
        <dbReference type="Proteomes" id="UP000185753"/>
    </source>
</evidence>
<evidence type="ECO:0000256" key="1">
    <source>
        <dbReference type="SAM" id="Phobius"/>
    </source>
</evidence>
<feature type="transmembrane region" description="Helical" evidence="1">
    <location>
        <begin position="12"/>
        <end position="30"/>
    </location>
</feature>
<proteinExistence type="predicted"/>
<keyword evidence="3" id="KW-1185">Reference proteome</keyword>
<evidence type="ECO:0000313" key="2">
    <source>
        <dbReference type="EMBL" id="OBX27522.1"/>
    </source>
</evidence>
<keyword evidence="1" id="KW-0472">Membrane</keyword>
<comment type="caution">
    <text evidence="2">The sequence shown here is derived from an EMBL/GenBank/DDBJ whole genome shotgun (WGS) entry which is preliminary data.</text>
</comment>
<keyword evidence="1" id="KW-1133">Transmembrane helix</keyword>
<reference evidence="3" key="1">
    <citation type="submission" date="2016-06" db="EMBL/GenBank/DDBJ databases">
        <authorList>
            <person name="Radolfova-Krizova L."/>
            <person name="Nemec A."/>
        </authorList>
    </citation>
    <scope>NUCLEOTIDE SEQUENCE [LARGE SCALE GENOMIC DNA]</scope>
    <source>
        <strain evidence="3">ANC 4275</strain>
    </source>
</reference>
<organism evidence="2 3">
    <name type="scientific">Acinetobacter gandensis</name>
    <dbReference type="NCBI Taxonomy" id="1443941"/>
    <lineage>
        <taxon>Bacteria</taxon>
        <taxon>Pseudomonadati</taxon>
        <taxon>Pseudomonadota</taxon>
        <taxon>Gammaproteobacteria</taxon>
        <taxon>Moraxellales</taxon>
        <taxon>Moraxellaceae</taxon>
        <taxon>Acinetobacter</taxon>
    </lineage>
</organism>
<gene>
    <name evidence="2" type="ORF">A9J31_09835</name>
</gene>
<dbReference type="AlphaFoldDB" id="A0A1A7R9X8"/>
<dbReference type="STRING" id="1443941.A9J31_09835"/>
<accession>A0A1A7R9X8</accession>
<name>A0A1A7R9X8_9GAMM</name>